<comment type="caution">
    <text evidence="11">The sequence shown here is derived from an EMBL/GenBank/DDBJ whole genome shotgun (WGS) entry which is preliminary data.</text>
</comment>
<dbReference type="InterPro" id="IPR055348">
    <property type="entry name" value="DctQ"/>
</dbReference>
<keyword evidence="6 9" id="KW-1133">Transmembrane helix</keyword>
<evidence type="ECO:0000256" key="5">
    <source>
        <dbReference type="ARBA" id="ARBA00022692"/>
    </source>
</evidence>
<feature type="transmembrane region" description="Helical" evidence="9">
    <location>
        <begin position="143"/>
        <end position="161"/>
    </location>
</feature>
<evidence type="ECO:0000256" key="9">
    <source>
        <dbReference type="SAM" id="Phobius"/>
    </source>
</evidence>
<feature type="transmembrane region" description="Helical" evidence="9">
    <location>
        <begin position="58"/>
        <end position="80"/>
    </location>
</feature>
<keyword evidence="3" id="KW-1003">Cell membrane</keyword>
<evidence type="ECO:0000259" key="10">
    <source>
        <dbReference type="Pfam" id="PF04290"/>
    </source>
</evidence>
<dbReference type="InterPro" id="IPR007387">
    <property type="entry name" value="TRAP_DctQ"/>
</dbReference>
<dbReference type="Pfam" id="PF04290">
    <property type="entry name" value="DctQ"/>
    <property type="match status" value="1"/>
</dbReference>
<dbReference type="AlphaFoldDB" id="A0A2G6KFR5"/>
<name>A0A2G6KFR5_9BACT</name>
<keyword evidence="4" id="KW-0997">Cell inner membrane</keyword>
<dbReference type="Proteomes" id="UP000230821">
    <property type="component" value="Unassembled WGS sequence"/>
</dbReference>
<keyword evidence="2" id="KW-0813">Transport</keyword>
<evidence type="ECO:0000313" key="12">
    <source>
        <dbReference type="Proteomes" id="UP000230821"/>
    </source>
</evidence>
<evidence type="ECO:0000313" key="11">
    <source>
        <dbReference type="EMBL" id="PIE34518.1"/>
    </source>
</evidence>
<reference evidence="11 12" key="1">
    <citation type="submission" date="2017-10" db="EMBL/GenBank/DDBJ databases">
        <title>Novel microbial diversity and functional potential in the marine mammal oral microbiome.</title>
        <authorList>
            <person name="Dudek N.K."/>
            <person name="Sun C.L."/>
            <person name="Burstein D."/>
            <person name="Kantor R.S."/>
            <person name="Aliaga Goltsman D.S."/>
            <person name="Bik E.M."/>
            <person name="Thomas B.C."/>
            <person name="Banfield J.F."/>
            <person name="Relman D.A."/>
        </authorList>
    </citation>
    <scope>NUCLEOTIDE SEQUENCE [LARGE SCALE GENOMIC DNA]</scope>
    <source>
        <strain evidence="11">DOLJORAL78_47_16</strain>
    </source>
</reference>
<accession>A0A2G6KFR5</accession>
<evidence type="ECO:0000256" key="3">
    <source>
        <dbReference type="ARBA" id="ARBA00022475"/>
    </source>
</evidence>
<dbReference type="GO" id="GO:0022857">
    <property type="term" value="F:transmembrane transporter activity"/>
    <property type="evidence" value="ECO:0007669"/>
    <property type="project" value="TreeGrafter"/>
</dbReference>
<feature type="transmembrane region" description="Helical" evidence="9">
    <location>
        <begin position="108"/>
        <end position="131"/>
    </location>
</feature>
<keyword evidence="5 9" id="KW-0812">Transmembrane</keyword>
<protein>
    <recommendedName>
        <fullName evidence="10">Tripartite ATP-independent periplasmic transporters DctQ component domain-containing protein</fullName>
    </recommendedName>
</protein>
<evidence type="ECO:0000256" key="1">
    <source>
        <dbReference type="ARBA" id="ARBA00004429"/>
    </source>
</evidence>
<dbReference type="EMBL" id="PDSK01000086">
    <property type="protein sequence ID" value="PIE34518.1"/>
    <property type="molecule type" value="Genomic_DNA"/>
</dbReference>
<organism evidence="11 12">
    <name type="scientific">candidate division KSB3 bacterium</name>
    <dbReference type="NCBI Taxonomy" id="2044937"/>
    <lineage>
        <taxon>Bacteria</taxon>
        <taxon>candidate division KSB3</taxon>
    </lineage>
</organism>
<keyword evidence="7 9" id="KW-0472">Membrane</keyword>
<dbReference type="GO" id="GO:0005886">
    <property type="term" value="C:plasma membrane"/>
    <property type="evidence" value="ECO:0007669"/>
    <property type="project" value="UniProtKB-SubCell"/>
</dbReference>
<proteinExistence type="inferred from homology"/>
<dbReference type="GO" id="GO:0015740">
    <property type="term" value="P:C4-dicarboxylate transport"/>
    <property type="evidence" value="ECO:0007669"/>
    <property type="project" value="TreeGrafter"/>
</dbReference>
<dbReference type="PANTHER" id="PTHR35011">
    <property type="entry name" value="2,3-DIKETO-L-GULONATE TRAP TRANSPORTER SMALL PERMEASE PROTEIN YIAM"/>
    <property type="match status" value="1"/>
</dbReference>
<comment type="subcellular location">
    <subcellularLocation>
        <location evidence="1">Cell inner membrane</location>
        <topology evidence="1">Multi-pass membrane protein</topology>
    </subcellularLocation>
</comment>
<feature type="domain" description="Tripartite ATP-independent periplasmic transporters DctQ component" evidence="10">
    <location>
        <begin position="40"/>
        <end position="161"/>
    </location>
</feature>
<evidence type="ECO:0000256" key="2">
    <source>
        <dbReference type="ARBA" id="ARBA00022448"/>
    </source>
</evidence>
<evidence type="ECO:0000256" key="4">
    <source>
        <dbReference type="ARBA" id="ARBA00022519"/>
    </source>
</evidence>
<gene>
    <name evidence="11" type="ORF">CSA56_07515</name>
</gene>
<dbReference type="PANTHER" id="PTHR35011:SF2">
    <property type="entry name" value="2,3-DIKETO-L-GULONATE TRAP TRANSPORTER SMALL PERMEASE PROTEIN YIAM"/>
    <property type="match status" value="1"/>
</dbReference>
<sequence>MLCPMWFTSRRSSQKEGGRLFHTLYDKLEESISLVFFLLIFALMTMGVFNRYLLGKTFAWNIELCRYSFVWLTFVGAAFVRKQDRHIKIEILFSYINKKLSPTAQKMLWGLKTLLTIAFLITLIYLGYILANKTWRFKSQAMQIPQFFLYISVTIGAVLYLSREIPASIHFYREYFSQN</sequence>
<evidence type="ECO:0000256" key="6">
    <source>
        <dbReference type="ARBA" id="ARBA00022989"/>
    </source>
</evidence>
<evidence type="ECO:0000256" key="7">
    <source>
        <dbReference type="ARBA" id="ARBA00023136"/>
    </source>
</evidence>
<feature type="transmembrane region" description="Helical" evidence="9">
    <location>
        <begin position="32"/>
        <end position="52"/>
    </location>
</feature>
<evidence type="ECO:0000256" key="8">
    <source>
        <dbReference type="ARBA" id="ARBA00038436"/>
    </source>
</evidence>
<comment type="similarity">
    <text evidence="8">Belongs to the TRAP transporter small permease family.</text>
</comment>